<evidence type="ECO:0000313" key="1">
    <source>
        <dbReference type="EMBL" id="SKC86842.1"/>
    </source>
</evidence>
<dbReference type="STRING" id="36842.SAMN02194393_04582"/>
<dbReference type="Proteomes" id="UP000190285">
    <property type="component" value="Unassembled WGS sequence"/>
</dbReference>
<proteinExistence type="predicted"/>
<sequence>MINNDIRNDPDYDQDYYREEYEDMMDEKFKKINKEKGEQCGLDFKENNLQCKKCKNFEYCKEWNDYCNLLVSEQNPFI</sequence>
<evidence type="ECO:0000313" key="2">
    <source>
        <dbReference type="Proteomes" id="UP000190285"/>
    </source>
</evidence>
<dbReference type="EMBL" id="FUZT01000015">
    <property type="protein sequence ID" value="SKC86842.1"/>
    <property type="molecule type" value="Genomic_DNA"/>
</dbReference>
<accession>A0A1T5MF73</accession>
<reference evidence="1 2" key="1">
    <citation type="submission" date="2017-02" db="EMBL/GenBank/DDBJ databases">
        <authorList>
            <person name="Peterson S.W."/>
        </authorList>
    </citation>
    <scope>NUCLEOTIDE SEQUENCE [LARGE SCALE GENOMIC DNA]</scope>
    <source>
        <strain evidence="1 2">M1</strain>
    </source>
</reference>
<name>A0A1T5MF73_9FIRM</name>
<organism evidence="1 2">
    <name type="scientific">Maledivibacter halophilus</name>
    <dbReference type="NCBI Taxonomy" id="36842"/>
    <lineage>
        <taxon>Bacteria</taxon>
        <taxon>Bacillati</taxon>
        <taxon>Bacillota</taxon>
        <taxon>Clostridia</taxon>
        <taxon>Peptostreptococcales</taxon>
        <taxon>Caminicellaceae</taxon>
        <taxon>Maledivibacter</taxon>
    </lineage>
</organism>
<dbReference type="AlphaFoldDB" id="A0A1T5MF73"/>
<protein>
    <submittedName>
        <fullName evidence="1">Uncharacterized protein</fullName>
    </submittedName>
</protein>
<keyword evidence="2" id="KW-1185">Reference proteome</keyword>
<gene>
    <name evidence="1" type="ORF">SAMN02194393_04582</name>
</gene>